<dbReference type="Proteomes" id="UP000075882">
    <property type="component" value="Unassembled WGS sequence"/>
</dbReference>
<reference evidence="1" key="1">
    <citation type="submission" date="2022-08" db="UniProtKB">
        <authorList>
            <consortium name="EnsemblMetazoa"/>
        </authorList>
    </citation>
    <scope>IDENTIFICATION</scope>
</reference>
<dbReference type="VEuPathDB" id="VectorBase:ACON2_029891"/>
<name>A0A8W7PCE7_ANOCL</name>
<proteinExistence type="predicted"/>
<organism evidence="1">
    <name type="scientific">Anopheles coluzzii</name>
    <name type="common">African malaria mosquito</name>
    <dbReference type="NCBI Taxonomy" id="1518534"/>
    <lineage>
        <taxon>Eukaryota</taxon>
        <taxon>Metazoa</taxon>
        <taxon>Ecdysozoa</taxon>
        <taxon>Arthropoda</taxon>
        <taxon>Hexapoda</taxon>
        <taxon>Insecta</taxon>
        <taxon>Pterygota</taxon>
        <taxon>Neoptera</taxon>
        <taxon>Endopterygota</taxon>
        <taxon>Diptera</taxon>
        <taxon>Nematocera</taxon>
        <taxon>Culicoidea</taxon>
        <taxon>Culicidae</taxon>
        <taxon>Anophelinae</taxon>
        <taxon>Anopheles</taxon>
    </lineage>
</organism>
<dbReference type="AlphaFoldDB" id="A0A8W7PCE7"/>
<accession>A0A8W7PCE7</accession>
<dbReference type="EnsemblMetazoa" id="ACOM029422-RA">
    <property type="protein sequence ID" value="ACOM029422-PA.1"/>
    <property type="gene ID" value="ACOM029422"/>
</dbReference>
<sequence>MKDYRAKLERLADHAVADDDITYPPKTIVWYLREIKFDALCYNIGSANFKDCLRQAGFQILDGGHIVVRFVPDRPTDRPTGDTSVAW</sequence>
<protein>
    <submittedName>
        <fullName evidence="1">Uncharacterized protein</fullName>
    </submittedName>
</protein>
<dbReference type="Gene3D" id="3.40.50.1000">
    <property type="entry name" value="HAD superfamily/HAD-like"/>
    <property type="match status" value="2"/>
</dbReference>
<evidence type="ECO:0000313" key="1">
    <source>
        <dbReference type="EnsemblMetazoa" id="ACOM029422-PA.1"/>
    </source>
</evidence>
<dbReference type="InterPro" id="IPR023214">
    <property type="entry name" value="HAD_sf"/>
</dbReference>